<protein>
    <recommendedName>
        <fullName evidence="2">N-acetyltransferase domain-containing protein</fullName>
    </recommendedName>
</protein>
<name>A0A483LR10_KLEPN</name>
<evidence type="ECO:0000313" key="1">
    <source>
        <dbReference type="EMBL" id="TCX77519.1"/>
    </source>
</evidence>
<dbReference type="EMBL" id="SDCR01000001">
    <property type="protein sequence ID" value="TCX77519.1"/>
    <property type="molecule type" value="Genomic_DNA"/>
</dbReference>
<proteinExistence type="predicted"/>
<gene>
    <name evidence="1" type="ORF">ETE60_01035</name>
</gene>
<organism evidence="1">
    <name type="scientific">Klebsiella pneumoniae</name>
    <dbReference type="NCBI Taxonomy" id="573"/>
    <lineage>
        <taxon>Bacteria</taxon>
        <taxon>Pseudomonadati</taxon>
        <taxon>Pseudomonadota</taxon>
        <taxon>Gammaproteobacteria</taxon>
        <taxon>Enterobacterales</taxon>
        <taxon>Enterobacteriaceae</taxon>
        <taxon>Klebsiella/Raoultella group</taxon>
        <taxon>Klebsiella</taxon>
        <taxon>Klebsiella pneumoniae complex</taxon>
    </lineage>
</organism>
<evidence type="ECO:0008006" key="2">
    <source>
        <dbReference type="Google" id="ProtNLM"/>
    </source>
</evidence>
<dbReference type="AlphaFoldDB" id="A0A483LR10"/>
<dbReference type="RefSeq" id="WP_045142320.1">
    <property type="nucleotide sequence ID" value="NZ_JAEGID010000002.1"/>
</dbReference>
<comment type="caution">
    <text evidence="1">The sequence shown here is derived from an EMBL/GenBank/DDBJ whole genome shotgun (WGS) entry which is preliminary data.</text>
</comment>
<accession>A0A483LR10</accession>
<sequence>MNRQEIDLVNELALVATQQELDKLEIKLSLNFLSPAEALQIESIRGKVLDWNDWFKNEHDGLTNKFTLSVSSKGRPPITIGAAVFSYDMENHLVNIHMVEHFKRIVFDDHLVKRMGFVALNVALVFARTAKANVIRVVNPLPDAVPYYKYLSFDFVDMNLMESSLQRIDETLGRLKASGGQHDYEADED</sequence>
<reference evidence="1" key="1">
    <citation type="submission" date="2019-01" db="EMBL/GenBank/DDBJ databases">
        <authorList>
            <person name="Lista F."/>
            <person name="Anselmo A."/>
        </authorList>
    </citation>
    <scope>NUCLEOTIDE SEQUENCE</scope>
    <source>
        <strain evidence="1">5S</strain>
    </source>
</reference>